<reference evidence="6 7" key="1">
    <citation type="journal article" date="2014" name="Antonie Van Leeuwenhoek">
        <title>Hyphomonas beringensis sp. nov. and Hyphomonas chukchiensis sp. nov., isolated from surface seawater of the Bering Sea and Chukchi Sea.</title>
        <authorList>
            <person name="Li C."/>
            <person name="Lai Q."/>
            <person name="Li G."/>
            <person name="Dong C."/>
            <person name="Wang J."/>
            <person name="Liao Y."/>
            <person name="Shao Z."/>
        </authorList>
    </citation>
    <scope>NUCLEOTIDE SEQUENCE [LARGE SCALE GENOMIC DNA]</scope>
    <source>
        <strain evidence="6 7">BH-BN04-4</strain>
    </source>
</reference>
<comment type="caution">
    <text evidence="6">The sequence shown here is derived from an EMBL/GenBank/DDBJ whole genome shotgun (WGS) entry which is preliminary data.</text>
</comment>
<accession>A0A062UEQ8</accession>
<sequence length="118" mass="12854">MTDSNQISVDPNTKGNANLIYILYLVGIVIGVTPIIGVIMAYIGKGQGDPVLESHYNNQINIFWKALLYSLIGAVLTMVLIGILILLATLVWYIVRCIKGMQALSAGQAIENPGSWMF</sequence>
<dbReference type="STRING" id="1280947.HY30_12710"/>
<evidence type="ECO:0000313" key="7">
    <source>
        <dbReference type="Proteomes" id="UP000027190"/>
    </source>
</evidence>
<organism evidence="6 7">
    <name type="scientific">Hyphomonas chukchiensis</name>
    <dbReference type="NCBI Taxonomy" id="1280947"/>
    <lineage>
        <taxon>Bacteria</taxon>
        <taxon>Pseudomonadati</taxon>
        <taxon>Pseudomonadota</taxon>
        <taxon>Alphaproteobacteria</taxon>
        <taxon>Hyphomonadales</taxon>
        <taxon>Hyphomonadaceae</taxon>
        <taxon>Hyphomonas</taxon>
    </lineage>
</organism>
<comment type="subcellular location">
    <subcellularLocation>
        <location evidence="1">Membrane</location>
        <topology evidence="1">Multi-pass membrane protein</topology>
    </subcellularLocation>
</comment>
<keyword evidence="4 5" id="KW-0472">Membrane</keyword>
<evidence type="ECO:0008006" key="8">
    <source>
        <dbReference type="Google" id="ProtNLM"/>
    </source>
</evidence>
<dbReference type="RefSeq" id="WP_034737503.1">
    <property type="nucleotide sequence ID" value="NZ_AWFG01000011.1"/>
</dbReference>
<name>A0A062UEQ8_9PROT</name>
<dbReference type="Pfam" id="PF09685">
    <property type="entry name" value="MamF_MmsF"/>
    <property type="match status" value="1"/>
</dbReference>
<feature type="transmembrane region" description="Helical" evidence="5">
    <location>
        <begin position="62"/>
        <end position="95"/>
    </location>
</feature>
<dbReference type="AlphaFoldDB" id="A0A062UEQ8"/>
<dbReference type="eggNOG" id="COG3671">
    <property type="taxonomic scope" value="Bacteria"/>
</dbReference>
<dbReference type="InterPro" id="IPR019109">
    <property type="entry name" value="MamF_MmsF"/>
</dbReference>
<dbReference type="EMBL" id="AWFG01000011">
    <property type="protein sequence ID" value="KCZ60098.1"/>
    <property type="molecule type" value="Genomic_DNA"/>
</dbReference>
<evidence type="ECO:0000256" key="3">
    <source>
        <dbReference type="ARBA" id="ARBA00022989"/>
    </source>
</evidence>
<gene>
    <name evidence="6" type="ORF">HY30_12710</name>
</gene>
<proteinExistence type="predicted"/>
<protein>
    <recommendedName>
        <fullName evidence="8">DUF4870 domain-containing protein</fullName>
    </recommendedName>
</protein>
<dbReference type="PATRIC" id="fig|1280947.3.peg.873"/>
<evidence type="ECO:0000256" key="5">
    <source>
        <dbReference type="SAM" id="Phobius"/>
    </source>
</evidence>
<keyword evidence="7" id="KW-1185">Reference proteome</keyword>
<feature type="transmembrane region" description="Helical" evidence="5">
    <location>
        <begin position="21"/>
        <end position="42"/>
    </location>
</feature>
<evidence type="ECO:0000256" key="4">
    <source>
        <dbReference type="ARBA" id="ARBA00023136"/>
    </source>
</evidence>
<evidence type="ECO:0000256" key="2">
    <source>
        <dbReference type="ARBA" id="ARBA00022692"/>
    </source>
</evidence>
<dbReference type="OrthoDB" id="5405464at2"/>
<keyword evidence="3 5" id="KW-1133">Transmembrane helix</keyword>
<dbReference type="Proteomes" id="UP000027190">
    <property type="component" value="Unassembled WGS sequence"/>
</dbReference>
<keyword evidence="2 5" id="KW-0812">Transmembrane</keyword>
<evidence type="ECO:0000256" key="1">
    <source>
        <dbReference type="ARBA" id="ARBA00004141"/>
    </source>
</evidence>
<evidence type="ECO:0000313" key="6">
    <source>
        <dbReference type="EMBL" id="KCZ60098.1"/>
    </source>
</evidence>